<feature type="compositionally biased region" description="Polar residues" evidence="1">
    <location>
        <begin position="738"/>
        <end position="751"/>
    </location>
</feature>
<feature type="compositionally biased region" description="Acidic residues" evidence="1">
    <location>
        <begin position="221"/>
        <end position="251"/>
    </location>
</feature>
<feature type="compositionally biased region" description="Polar residues" evidence="1">
    <location>
        <begin position="595"/>
        <end position="604"/>
    </location>
</feature>
<feature type="compositionally biased region" description="Basic residues" evidence="1">
    <location>
        <begin position="793"/>
        <end position="803"/>
    </location>
</feature>
<sequence>MLGSCISRALFETFILEDRNAVWLLLVVFRESSLRATMVKQRQSTVKTYSRKIPVTRIEDHRESPVFPQLCRSNPFSDEEDQLIPSGKKKQLVAEPQSHSCQHKCSVETLQTPSKDRLCGDQEGPKQHERSSSHDSDTKSICGPLPVIKGKRITHASWKLAGLLGKKKWPLFFQKTRTGTPVAAGKHQQWIKRPKSEERNQEDPENMSLGDDSVFVREGEHLEEEDSSEDISSEESDTSESESESESDSQSDTEVLRETESDAITAELQQFKIKSQLSPDWPGKQKSADLSKTAPTEVQGQKLTLYHRSLPKEVYVSNKFHLVETQQSGKPFPKVYQGRKNRQKSVAETSRPFTSYEDDSLEELETSSQSSFDSDSSSLRSILKTRSKTAKTDCSVKDSSDSGERKQVSFSPEVQVSQIIKNTTHPSHRSPLAIKSCTTTDSVRPSLVCQKMMLQKAQRKAGVNKTSKITQPRQSDPGEDGGKEGRQSQQESRATQSFNSTLLVSQNPGDSSSDEETDWEILREATSTQAESQPVAAGVPVIKRHEGYLQLNSTLVDNALACSILKLASPGVSPIADVAHTTKAIVPEVSPQYVQTQPRIQTEGTKQKHSVEKSGLLKPNKTGEENLKETFPDEDQDVRKRKSEAHPPSQSGLRSHLSGSTQGSGSKRVRFSADLSVSTNNSRNTNASLLVKSVRSSSETQKSTSNTRKKVPATPHHSTSRVRQRVSTAKSSRRGRNVTLQTSKDLSTINPPTYDESDLVINTSLPGATVNSQEIAPDSLSFEQQNKTSGSVKKGRHKGRKSATKACSARKTTTPKAQASAKRLRHQFVPEAFPQCCVEQQEFYSDQTAAVLMAVRGDSSDEMDAEEEFLKDLPYTTKTGTVLMKTHQIQPW</sequence>
<feature type="compositionally biased region" description="Polar residues" evidence="1">
    <location>
        <begin position="648"/>
        <end position="665"/>
    </location>
</feature>
<feature type="compositionally biased region" description="Polar residues" evidence="1">
    <location>
        <begin position="487"/>
        <end position="511"/>
    </location>
</feature>
<dbReference type="Proteomes" id="UP000515135">
    <property type="component" value="Unplaced"/>
</dbReference>
<dbReference type="RefSeq" id="XP_019647952.1">
    <property type="nucleotide sequence ID" value="XM_019792393.1"/>
</dbReference>
<feature type="compositionally biased region" description="Low complexity" evidence="1">
    <location>
        <begin position="366"/>
        <end position="381"/>
    </location>
</feature>
<feature type="region of interest" description="Disordered" evidence="1">
    <location>
        <begin position="326"/>
        <end position="415"/>
    </location>
</feature>
<organism evidence="2 3">
    <name type="scientific">Branchiostoma belcheri</name>
    <name type="common">Amphioxus</name>
    <dbReference type="NCBI Taxonomy" id="7741"/>
    <lineage>
        <taxon>Eukaryota</taxon>
        <taxon>Metazoa</taxon>
        <taxon>Chordata</taxon>
        <taxon>Cephalochordata</taxon>
        <taxon>Leptocardii</taxon>
        <taxon>Amphioxiformes</taxon>
        <taxon>Branchiostomatidae</taxon>
        <taxon>Branchiostoma</taxon>
    </lineage>
</organism>
<dbReference type="OrthoDB" id="10029657at2759"/>
<feature type="region of interest" description="Disordered" evidence="1">
    <location>
        <begin position="179"/>
        <end position="298"/>
    </location>
</feature>
<feature type="compositionally biased region" description="Acidic residues" evidence="1">
    <location>
        <begin position="356"/>
        <end position="365"/>
    </location>
</feature>
<feature type="region of interest" description="Disordered" evidence="1">
    <location>
        <begin position="69"/>
        <end position="89"/>
    </location>
</feature>
<feature type="compositionally biased region" description="Polar residues" evidence="1">
    <location>
        <begin position="464"/>
        <end position="474"/>
    </location>
</feature>
<dbReference type="AlphaFoldDB" id="A0A6P5AY29"/>
<feature type="compositionally biased region" description="Polar residues" evidence="1">
    <location>
        <begin position="344"/>
        <end position="353"/>
    </location>
</feature>
<feature type="region of interest" description="Disordered" evidence="1">
    <location>
        <begin position="114"/>
        <end position="143"/>
    </location>
</feature>
<proteinExistence type="predicted"/>
<evidence type="ECO:0000313" key="2">
    <source>
        <dbReference type="Proteomes" id="UP000515135"/>
    </source>
</evidence>
<evidence type="ECO:0000313" key="3">
    <source>
        <dbReference type="RefSeq" id="XP_019647952.1"/>
    </source>
</evidence>
<name>A0A6P5AY29_BRABE</name>
<feature type="compositionally biased region" description="Polar residues" evidence="1">
    <location>
        <begin position="781"/>
        <end position="791"/>
    </location>
</feature>
<reference evidence="3" key="1">
    <citation type="submission" date="2025-08" db="UniProtKB">
        <authorList>
            <consortium name="RefSeq"/>
        </authorList>
    </citation>
    <scope>IDENTIFICATION</scope>
    <source>
        <tissue evidence="3">Gonad</tissue>
    </source>
</reference>
<keyword evidence="2" id="KW-1185">Reference proteome</keyword>
<feature type="region of interest" description="Disordered" evidence="1">
    <location>
        <begin position="458"/>
        <end position="517"/>
    </location>
</feature>
<feature type="region of interest" description="Disordered" evidence="1">
    <location>
        <begin position="774"/>
        <end position="816"/>
    </location>
</feature>
<accession>A0A6P5AY29</accession>
<dbReference type="GeneID" id="109488207"/>
<feature type="region of interest" description="Disordered" evidence="1">
    <location>
        <begin position="595"/>
        <end position="751"/>
    </location>
</feature>
<evidence type="ECO:0000256" key="1">
    <source>
        <dbReference type="SAM" id="MobiDB-lite"/>
    </source>
</evidence>
<feature type="compositionally biased region" description="Polar residues" evidence="1">
    <location>
        <begin position="675"/>
        <end position="706"/>
    </location>
</feature>
<feature type="compositionally biased region" description="Basic and acidic residues" evidence="1">
    <location>
        <begin position="621"/>
        <end position="631"/>
    </location>
</feature>
<protein>
    <submittedName>
        <fullName evidence="3">Uncharacterized protein LOC109488207 isoform X2</fullName>
    </submittedName>
</protein>
<gene>
    <name evidence="3" type="primary">LOC109488207</name>
</gene>
<feature type="compositionally biased region" description="Basic and acidic residues" evidence="1">
    <location>
        <begin position="390"/>
        <end position="407"/>
    </location>
</feature>
<feature type="compositionally biased region" description="Polar residues" evidence="1">
    <location>
        <begin position="288"/>
        <end position="298"/>
    </location>
</feature>
<feature type="compositionally biased region" description="Basic and acidic residues" evidence="1">
    <location>
        <begin position="114"/>
        <end position="138"/>
    </location>
</feature>